<dbReference type="EMBL" id="CAADRP010000014">
    <property type="protein sequence ID" value="VFU21690.1"/>
    <property type="molecule type" value="Genomic_DNA"/>
</dbReference>
<name>A0A6N2K2G3_SALVM</name>
<evidence type="ECO:0000313" key="2">
    <source>
        <dbReference type="EMBL" id="VFU21690.1"/>
    </source>
</evidence>
<sequence length="64" mass="7325">MENCMRLTRRSREDQEAQDCKEAKTTNKYAPPRARRICPCVGAVVCKTPQISSRSSDKLRLKVL</sequence>
<feature type="region of interest" description="Disordered" evidence="1">
    <location>
        <begin position="1"/>
        <end position="24"/>
    </location>
</feature>
<proteinExistence type="predicted"/>
<gene>
    <name evidence="2" type="ORF">SVIM_LOCUS16090</name>
</gene>
<evidence type="ECO:0000256" key="1">
    <source>
        <dbReference type="SAM" id="MobiDB-lite"/>
    </source>
</evidence>
<accession>A0A6N2K2G3</accession>
<feature type="compositionally biased region" description="Basic and acidic residues" evidence="1">
    <location>
        <begin position="10"/>
        <end position="24"/>
    </location>
</feature>
<organism evidence="2">
    <name type="scientific">Salix viminalis</name>
    <name type="common">Common osier</name>
    <name type="synonym">Basket willow</name>
    <dbReference type="NCBI Taxonomy" id="40686"/>
    <lineage>
        <taxon>Eukaryota</taxon>
        <taxon>Viridiplantae</taxon>
        <taxon>Streptophyta</taxon>
        <taxon>Embryophyta</taxon>
        <taxon>Tracheophyta</taxon>
        <taxon>Spermatophyta</taxon>
        <taxon>Magnoliopsida</taxon>
        <taxon>eudicotyledons</taxon>
        <taxon>Gunneridae</taxon>
        <taxon>Pentapetalae</taxon>
        <taxon>rosids</taxon>
        <taxon>fabids</taxon>
        <taxon>Malpighiales</taxon>
        <taxon>Salicaceae</taxon>
        <taxon>Saliceae</taxon>
        <taxon>Salix</taxon>
    </lineage>
</organism>
<dbReference type="AlphaFoldDB" id="A0A6N2K2G3"/>
<protein>
    <submittedName>
        <fullName evidence="2">Uncharacterized protein</fullName>
    </submittedName>
</protein>
<reference evidence="2" key="1">
    <citation type="submission" date="2019-03" db="EMBL/GenBank/DDBJ databases">
        <authorList>
            <person name="Mank J."/>
            <person name="Almeida P."/>
        </authorList>
    </citation>
    <scope>NUCLEOTIDE SEQUENCE</scope>
    <source>
        <strain evidence="2">78183</strain>
    </source>
</reference>